<keyword evidence="3" id="KW-1185">Reference proteome</keyword>
<accession>A0AA88ACH3</accession>
<dbReference type="EMBL" id="BTGU01000016">
    <property type="protein sequence ID" value="GMN43333.1"/>
    <property type="molecule type" value="Genomic_DNA"/>
</dbReference>
<evidence type="ECO:0000256" key="1">
    <source>
        <dbReference type="SAM" id="MobiDB-lite"/>
    </source>
</evidence>
<proteinExistence type="predicted"/>
<name>A0AA88ACH3_FICCA</name>
<reference evidence="2" key="1">
    <citation type="submission" date="2023-07" db="EMBL/GenBank/DDBJ databases">
        <title>draft genome sequence of fig (Ficus carica).</title>
        <authorList>
            <person name="Takahashi T."/>
            <person name="Nishimura K."/>
        </authorList>
    </citation>
    <scope>NUCLEOTIDE SEQUENCE</scope>
</reference>
<dbReference type="AlphaFoldDB" id="A0AA88ACH3"/>
<feature type="compositionally biased region" description="Polar residues" evidence="1">
    <location>
        <begin position="27"/>
        <end position="36"/>
    </location>
</feature>
<dbReference type="Proteomes" id="UP001187192">
    <property type="component" value="Unassembled WGS sequence"/>
</dbReference>
<evidence type="ECO:0000313" key="3">
    <source>
        <dbReference type="Proteomes" id="UP001187192"/>
    </source>
</evidence>
<feature type="region of interest" description="Disordered" evidence="1">
    <location>
        <begin position="16"/>
        <end position="40"/>
    </location>
</feature>
<sequence>MERSILCPIKYTEHRRVTEKVTKPAKRSSSSENSPTVPRVVRISVTDLDVTDSSSDEEDGGESIFSRQRVKWYVNEPATSFLSNQWDKRCAVWAKFTLMAGRCLLMAETIAINSWLAGGITSSVELALYFYLDLVLPISLSAAKPEDDLERKSRERKQGCGDGWAGEREYVCEERAAKIVDGEREEKASYLVESGQTEIRPLLIFASPRRFVSSLNQCLNRVTGIEARGRAGATVLELRLLYNGSVISLD</sequence>
<gene>
    <name evidence="2" type="ORF">TIFTF001_012524</name>
</gene>
<protein>
    <submittedName>
        <fullName evidence="2">Uncharacterized protein</fullName>
    </submittedName>
</protein>
<organism evidence="2 3">
    <name type="scientific">Ficus carica</name>
    <name type="common">Common fig</name>
    <dbReference type="NCBI Taxonomy" id="3494"/>
    <lineage>
        <taxon>Eukaryota</taxon>
        <taxon>Viridiplantae</taxon>
        <taxon>Streptophyta</taxon>
        <taxon>Embryophyta</taxon>
        <taxon>Tracheophyta</taxon>
        <taxon>Spermatophyta</taxon>
        <taxon>Magnoliopsida</taxon>
        <taxon>eudicotyledons</taxon>
        <taxon>Gunneridae</taxon>
        <taxon>Pentapetalae</taxon>
        <taxon>rosids</taxon>
        <taxon>fabids</taxon>
        <taxon>Rosales</taxon>
        <taxon>Moraceae</taxon>
        <taxon>Ficeae</taxon>
        <taxon>Ficus</taxon>
    </lineage>
</organism>
<comment type="caution">
    <text evidence="2">The sequence shown here is derived from an EMBL/GenBank/DDBJ whole genome shotgun (WGS) entry which is preliminary data.</text>
</comment>
<evidence type="ECO:0000313" key="2">
    <source>
        <dbReference type="EMBL" id="GMN43333.1"/>
    </source>
</evidence>